<dbReference type="InterPro" id="IPR033292">
    <property type="entry name" value="THY1"/>
</dbReference>
<keyword evidence="6" id="KW-0325">Glycoprotein</keyword>
<dbReference type="EMBL" id="JAAGNN010000018">
    <property type="protein sequence ID" value="KAF4077471.1"/>
    <property type="molecule type" value="Genomic_DNA"/>
</dbReference>
<feature type="region of interest" description="Disordered" evidence="9">
    <location>
        <begin position="65"/>
        <end position="87"/>
    </location>
</feature>
<dbReference type="GO" id="GO:0007155">
    <property type="term" value="P:cell adhesion"/>
    <property type="evidence" value="ECO:0007669"/>
    <property type="project" value="InterPro"/>
</dbReference>
<reference evidence="10 11" key="1">
    <citation type="submission" date="2020-02" db="EMBL/GenBank/DDBJ databases">
        <title>A chromosome-scale genome assembly of the black bullhead catfish (Ameiurus melas).</title>
        <authorList>
            <person name="Wen M."/>
            <person name="Zham M."/>
            <person name="Cabau C."/>
            <person name="Klopp C."/>
            <person name="Donnadieu C."/>
            <person name="Roques C."/>
            <person name="Bouchez O."/>
            <person name="Lampietro C."/>
            <person name="Jouanno E."/>
            <person name="Herpin A."/>
            <person name="Louis A."/>
            <person name="Berthelot C."/>
            <person name="Parey E."/>
            <person name="Roest-Crollius H."/>
            <person name="Braasch I."/>
            <person name="Postlethwait J."/>
            <person name="Robinson-Rechavi M."/>
            <person name="Echchiki A."/>
            <person name="Begum T."/>
            <person name="Montfort J."/>
            <person name="Schartl M."/>
            <person name="Bobe J."/>
            <person name="Guiguen Y."/>
        </authorList>
    </citation>
    <scope>NUCLEOTIDE SEQUENCE [LARGE SCALE GENOMIC DNA]</scope>
    <source>
        <strain evidence="10">M_S1</strain>
        <tissue evidence="10">Blood</tissue>
    </source>
</reference>
<evidence type="ECO:0000256" key="2">
    <source>
        <dbReference type="ARBA" id="ARBA00022475"/>
    </source>
</evidence>
<organism evidence="10 11">
    <name type="scientific">Ameiurus melas</name>
    <name type="common">Black bullhead</name>
    <name type="synonym">Silurus melas</name>
    <dbReference type="NCBI Taxonomy" id="219545"/>
    <lineage>
        <taxon>Eukaryota</taxon>
        <taxon>Metazoa</taxon>
        <taxon>Chordata</taxon>
        <taxon>Craniata</taxon>
        <taxon>Vertebrata</taxon>
        <taxon>Euteleostomi</taxon>
        <taxon>Actinopterygii</taxon>
        <taxon>Neopterygii</taxon>
        <taxon>Teleostei</taxon>
        <taxon>Ostariophysi</taxon>
        <taxon>Siluriformes</taxon>
        <taxon>Ictaluridae</taxon>
        <taxon>Ameiurus</taxon>
    </lineage>
</organism>
<accession>A0A7J6A5L6</accession>
<sequence length="214" mass="24421">MRGNWKAEVNIISVYEQTASSVMGTQCPWSKTAGKMRLLKGQLTTYLLLWSVTLSVLMSPILCDDNDDDDDDDDDDDSDDEEMTVCQEEDNDLRVTCPLRPKPNYHTEFGFSMSKGTKEITVNTNVSGMIPDPSFRHNTYVEELEPYGFKLTMMHFTITENTTFMCKVTKEEKRLFVDVDTLQPCSSISVFLQSYPWLLSLLLPLCIIQILEAI</sequence>
<dbReference type="GO" id="GO:0045121">
    <property type="term" value="C:membrane raft"/>
    <property type="evidence" value="ECO:0007669"/>
    <property type="project" value="TreeGrafter"/>
</dbReference>
<evidence type="ECO:0000256" key="1">
    <source>
        <dbReference type="ARBA" id="ARBA00004236"/>
    </source>
</evidence>
<evidence type="ECO:0000256" key="3">
    <source>
        <dbReference type="ARBA" id="ARBA00022729"/>
    </source>
</evidence>
<dbReference type="PANTHER" id="PTHR19226:SF2">
    <property type="entry name" value="THY-1 MEMBRANE GLYCOPROTEIN"/>
    <property type="match status" value="1"/>
</dbReference>
<dbReference type="AlphaFoldDB" id="A0A7J6A5L6"/>
<evidence type="ECO:0000256" key="6">
    <source>
        <dbReference type="ARBA" id="ARBA00023180"/>
    </source>
</evidence>
<dbReference type="GO" id="GO:0030334">
    <property type="term" value="P:regulation of cell migration"/>
    <property type="evidence" value="ECO:0007669"/>
    <property type="project" value="InterPro"/>
</dbReference>
<dbReference type="PANTHER" id="PTHR19226">
    <property type="entry name" value="THY-1 MEMBRANE GLYCOPROTEIN"/>
    <property type="match status" value="1"/>
</dbReference>
<dbReference type="GO" id="GO:0005925">
    <property type="term" value="C:focal adhesion"/>
    <property type="evidence" value="ECO:0007669"/>
    <property type="project" value="TreeGrafter"/>
</dbReference>
<keyword evidence="3" id="KW-0732">Signal</keyword>
<dbReference type="GO" id="GO:0007229">
    <property type="term" value="P:integrin-mediated signaling pathway"/>
    <property type="evidence" value="ECO:0007669"/>
    <property type="project" value="TreeGrafter"/>
</dbReference>
<keyword evidence="8" id="KW-0393">Immunoglobulin domain</keyword>
<evidence type="ECO:0000313" key="11">
    <source>
        <dbReference type="Proteomes" id="UP000593565"/>
    </source>
</evidence>
<comment type="caution">
    <text evidence="10">The sequence shown here is derived from an EMBL/GenBank/DDBJ whole genome shotgun (WGS) entry which is preliminary data.</text>
</comment>
<evidence type="ECO:0000256" key="4">
    <source>
        <dbReference type="ARBA" id="ARBA00023136"/>
    </source>
</evidence>
<evidence type="ECO:0000256" key="9">
    <source>
        <dbReference type="SAM" id="MobiDB-lite"/>
    </source>
</evidence>
<evidence type="ECO:0000256" key="7">
    <source>
        <dbReference type="ARBA" id="ARBA00023288"/>
    </source>
</evidence>
<dbReference type="GO" id="GO:0009897">
    <property type="term" value="C:external side of plasma membrane"/>
    <property type="evidence" value="ECO:0007669"/>
    <property type="project" value="TreeGrafter"/>
</dbReference>
<dbReference type="Proteomes" id="UP000593565">
    <property type="component" value="Unassembled WGS sequence"/>
</dbReference>
<protein>
    <submittedName>
        <fullName evidence="10">Uncharacterized protein</fullName>
    </submittedName>
</protein>
<gene>
    <name evidence="10" type="ORF">AMELA_G00208440</name>
</gene>
<comment type="subcellular location">
    <subcellularLocation>
        <location evidence="1">Cell membrane</location>
    </subcellularLocation>
</comment>
<keyword evidence="4" id="KW-0472">Membrane</keyword>
<keyword evidence="7" id="KW-0449">Lipoprotein</keyword>
<keyword evidence="2" id="KW-1003">Cell membrane</keyword>
<dbReference type="GO" id="GO:0005178">
    <property type="term" value="F:integrin binding"/>
    <property type="evidence" value="ECO:0007669"/>
    <property type="project" value="InterPro"/>
</dbReference>
<name>A0A7J6A5L6_AMEME</name>
<proteinExistence type="predicted"/>
<dbReference type="OrthoDB" id="8396829at2759"/>
<evidence type="ECO:0000313" key="10">
    <source>
        <dbReference type="EMBL" id="KAF4077471.1"/>
    </source>
</evidence>
<keyword evidence="5" id="KW-1015">Disulfide bond</keyword>
<keyword evidence="11" id="KW-1185">Reference proteome</keyword>
<evidence type="ECO:0000256" key="8">
    <source>
        <dbReference type="ARBA" id="ARBA00023319"/>
    </source>
</evidence>
<dbReference type="GO" id="GO:0051894">
    <property type="term" value="P:positive regulation of focal adhesion assembly"/>
    <property type="evidence" value="ECO:0007669"/>
    <property type="project" value="TreeGrafter"/>
</dbReference>
<dbReference type="GO" id="GO:0030425">
    <property type="term" value="C:dendrite"/>
    <property type="evidence" value="ECO:0007669"/>
    <property type="project" value="TreeGrafter"/>
</dbReference>
<dbReference type="GO" id="GO:0043209">
    <property type="term" value="C:myelin sheath"/>
    <property type="evidence" value="ECO:0007669"/>
    <property type="project" value="TreeGrafter"/>
</dbReference>
<evidence type="ECO:0000256" key="5">
    <source>
        <dbReference type="ARBA" id="ARBA00023157"/>
    </source>
</evidence>
<dbReference type="GO" id="GO:0005096">
    <property type="term" value="F:GTPase activator activity"/>
    <property type="evidence" value="ECO:0007669"/>
    <property type="project" value="TreeGrafter"/>
</dbReference>